<evidence type="ECO:0000313" key="2">
    <source>
        <dbReference type="EMBL" id="KIJ09473.1"/>
    </source>
</evidence>
<sequence>MAAPLPPSSPTTSMPTTDRCAPSKAQIEDVVKKAKDDMCCKVLNLDMLSSRDMLKTLAQEMLKTATKAVLGGLITHCLTTIATTIHATFKNTAQILVNRHYALQPGMQNDDTKVEHKMSVIPDLLHNFMFLHKS</sequence>
<evidence type="ECO:0000313" key="3">
    <source>
        <dbReference type="Proteomes" id="UP000053647"/>
    </source>
</evidence>
<keyword evidence="3" id="KW-1185">Reference proteome</keyword>
<dbReference type="HOGENOM" id="CLU_1896870_0_0_1"/>
<reference evidence="3" key="2">
    <citation type="submission" date="2015-01" db="EMBL/GenBank/DDBJ databases">
        <title>Evolutionary Origins and Diversification of the Mycorrhizal Mutualists.</title>
        <authorList>
            <consortium name="DOE Joint Genome Institute"/>
            <consortium name="Mycorrhizal Genomics Consortium"/>
            <person name="Kohler A."/>
            <person name="Kuo A."/>
            <person name="Nagy L.G."/>
            <person name="Floudas D."/>
            <person name="Copeland A."/>
            <person name="Barry K.W."/>
            <person name="Cichocki N."/>
            <person name="Veneault-Fourrey C."/>
            <person name="LaButti K."/>
            <person name="Lindquist E.A."/>
            <person name="Lipzen A."/>
            <person name="Lundell T."/>
            <person name="Morin E."/>
            <person name="Murat C."/>
            <person name="Riley R."/>
            <person name="Ohm R."/>
            <person name="Sun H."/>
            <person name="Tunlid A."/>
            <person name="Henrissat B."/>
            <person name="Grigoriev I.V."/>
            <person name="Hibbett D.S."/>
            <person name="Martin F."/>
        </authorList>
    </citation>
    <scope>NUCLEOTIDE SEQUENCE [LARGE SCALE GENOMIC DNA]</scope>
    <source>
        <strain evidence="3">ATCC 200175</strain>
    </source>
</reference>
<evidence type="ECO:0000256" key="1">
    <source>
        <dbReference type="SAM" id="MobiDB-lite"/>
    </source>
</evidence>
<protein>
    <submittedName>
        <fullName evidence="2">Uncharacterized protein</fullName>
    </submittedName>
</protein>
<gene>
    <name evidence="2" type="ORF">PAXINDRAFT_17440</name>
</gene>
<dbReference type="Proteomes" id="UP000053647">
    <property type="component" value="Unassembled WGS sequence"/>
</dbReference>
<name>A0A0C9TEU7_PAXIN</name>
<accession>A0A0C9TEU7</accession>
<organism evidence="2 3">
    <name type="scientific">Paxillus involutus ATCC 200175</name>
    <dbReference type="NCBI Taxonomy" id="664439"/>
    <lineage>
        <taxon>Eukaryota</taxon>
        <taxon>Fungi</taxon>
        <taxon>Dikarya</taxon>
        <taxon>Basidiomycota</taxon>
        <taxon>Agaricomycotina</taxon>
        <taxon>Agaricomycetes</taxon>
        <taxon>Agaricomycetidae</taxon>
        <taxon>Boletales</taxon>
        <taxon>Paxilineae</taxon>
        <taxon>Paxillaceae</taxon>
        <taxon>Paxillus</taxon>
    </lineage>
</organism>
<dbReference type="EMBL" id="KN819459">
    <property type="protein sequence ID" value="KIJ09473.1"/>
    <property type="molecule type" value="Genomic_DNA"/>
</dbReference>
<dbReference type="AlphaFoldDB" id="A0A0C9TEU7"/>
<reference evidence="2 3" key="1">
    <citation type="submission" date="2014-06" db="EMBL/GenBank/DDBJ databases">
        <authorList>
            <consortium name="DOE Joint Genome Institute"/>
            <person name="Kuo A."/>
            <person name="Kohler A."/>
            <person name="Nagy L.G."/>
            <person name="Floudas D."/>
            <person name="Copeland A."/>
            <person name="Barry K.W."/>
            <person name="Cichocki N."/>
            <person name="Veneault-Fourrey C."/>
            <person name="LaButti K."/>
            <person name="Lindquist E.A."/>
            <person name="Lipzen A."/>
            <person name="Lundell T."/>
            <person name="Morin E."/>
            <person name="Murat C."/>
            <person name="Sun H."/>
            <person name="Tunlid A."/>
            <person name="Henrissat B."/>
            <person name="Grigoriev I.V."/>
            <person name="Hibbett D.S."/>
            <person name="Martin F."/>
            <person name="Nordberg H.P."/>
            <person name="Cantor M.N."/>
            <person name="Hua S.X."/>
        </authorList>
    </citation>
    <scope>NUCLEOTIDE SEQUENCE [LARGE SCALE GENOMIC DNA]</scope>
    <source>
        <strain evidence="2 3">ATCC 200175</strain>
    </source>
</reference>
<proteinExistence type="predicted"/>
<feature type="region of interest" description="Disordered" evidence="1">
    <location>
        <begin position="1"/>
        <end position="21"/>
    </location>
</feature>